<feature type="domain" description="Glutamine amidotransferase" evidence="1">
    <location>
        <begin position="27"/>
        <end position="175"/>
    </location>
</feature>
<evidence type="ECO:0000259" key="1">
    <source>
        <dbReference type="Pfam" id="PF00117"/>
    </source>
</evidence>
<dbReference type="PROSITE" id="PS51273">
    <property type="entry name" value="GATASE_TYPE_1"/>
    <property type="match status" value="1"/>
</dbReference>
<evidence type="ECO:0000313" key="3">
    <source>
        <dbReference type="Proteomes" id="UP001163714"/>
    </source>
</evidence>
<keyword evidence="3" id="KW-1185">Reference proteome</keyword>
<protein>
    <submittedName>
        <fullName evidence="2">Type 1 glutamine amidotransferase</fullName>
    </submittedName>
</protein>
<name>A0ABT3I864_9GAMM</name>
<dbReference type="InterPro" id="IPR017926">
    <property type="entry name" value="GATASE"/>
</dbReference>
<keyword evidence="2" id="KW-0315">Glutamine amidotransferase</keyword>
<evidence type="ECO:0000313" key="2">
    <source>
        <dbReference type="EMBL" id="MCW3172198.1"/>
    </source>
</evidence>
<dbReference type="CDD" id="cd01741">
    <property type="entry name" value="GATase1_1"/>
    <property type="match status" value="1"/>
</dbReference>
<proteinExistence type="predicted"/>
<dbReference type="EMBL" id="JAPDMX010000012">
    <property type="protein sequence ID" value="MCW3172198.1"/>
    <property type="molecule type" value="Genomic_DNA"/>
</dbReference>
<dbReference type="Gene3D" id="3.40.50.880">
    <property type="match status" value="1"/>
</dbReference>
<dbReference type="InterPro" id="IPR029062">
    <property type="entry name" value="Class_I_gatase-like"/>
</dbReference>
<dbReference type="Pfam" id="PF00117">
    <property type="entry name" value="GATase"/>
    <property type="match status" value="1"/>
</dbReference>
<comment type="caution">
    <text evidence="2">The sequence shown here is derived from an EMBL/GenBank/DDBJ whole genome shotgun (WGS) entry which is preliminary data.</text>
</comment>
<dbReference type="PANTHER" id="PTHR42695:SF5">
    <property type="entry name" value="GLUTAMINE AMIDOTRANSFERASE YLR126C-RELATED"/>
    <property type="match status" value="1"/>
</dbReference>
<dbReference type="SUPFAM" id="SSF52317">
    <property type="entry name" value="Class I glutamine amidotransferase-like"/>
    <property type="match status" value="1"/>
</dbReference>
<reference evidence="2" key="1">
    <citation type="submission" date="2022-10" db="EMBL/GenBank/DDBJ databases">
        <title>Shewanella flava sp. nov, isolated from the estuary of the Fenhe River into the Yellow River.</title>
        <authorList>
            <person name="Li Y."/>
        </authorList>
    </citation>
    <scope>NUCLEOTIDE SEQUENCE</scope>
    <source>
        <strain evidence="2">FYR11-62</strain>
    </source>
</reference>
<organism evidence="2 3">
    <name type="scientific">Shewanella subflava</name>
    <dbReference type="NCBI Taxonomy" id="2986476"/>
    <lineage>
        <taxon>Bacteria</taxon>
        <taxon>Pseudomonadati</taxon>
        <taxon>Pseudomonadota</taxon>
        <taxon>Gammaproteobacteria</taxon>
        <taxon>Alteromonadales</taxon>
        <taxon>Shewanellaceae</taxon>
        <taxon>Shewanella</taxon>
    </lineage>
</organism>
<accession>A0ABT3I864</accession>
<dbReference type="InterPro" id="IPR044992">
    <property type="entry name" value="ChyE-like"/>
</dbReference>
<dbReference type="PANTHER" id="PTHR42695">
    <property type="entry name" value="GLUTAMINE AMIDOTRANSFERASE YLR126C-RELATED"/>
    <property type="match status" value="1"/>
</dbReference>
<gene>
    <name evidence="2" type="ORF">OHT75_06880</name>
</gene>
<sequence>MYKKILVIQHHPAEGPGRIAYWAADNNVQLTCVLASEVFAQTPNILSTGCDGIIILGGPMNVVDNPNWMQREREFIQQMIQSKLPLLAICLGAQLVATELGAAVIGLKQAEHGWLPIQLQNGGTMQVPQWHEQRFVFSNDVLAQHKLVIEASSALCEQQVYRNGHLLGLQFHPEWDEPQMNLLRGAFGNDCPFSEGENTIEAQRFLQLWLNSQLTWLFS</sequence>
<dbReference type="Proteomes" id="UP001163714">
    <property type="component" value="Unassembled WGS sequence"/>
</dbReference>
<dbReference type="RefSeq" id="WP_264725752.1">
    <property type="nucleotide sequence ID" value="NZ_JAPDMX010000012.1"/>
</dbReference>